<dbReference type="EMBL" id="GL433854">
    <property type="protein sequence ID" value="EFN52740.1"/>
    <property type="molecule type" value="Genomic_DNA"/>
</dbReference>
<dbReference type="OMA" id="HQVIRYS"/>
<dbReference type="InterPro" id="IPR007320">
    <property type="entry name" value="PDCD2_C"/>
</dbReference>
<evidence type="ECO:0000259" key="2">
    <source>
        <dbReference type="Pfam" id="PF04194"/>
    </source>
</evidence>
<dbReference type="GeneID" id="17352338"/>
<evidence type="ECO:0000256" key="1">
    <source>
        <dbReference type="SAM" id="MobiDB-lite"/>
    </source>
</evidence>
<dbReference type="eggNOG" id="KOG2061">
    <property type="taxonomic scope" value="Eukaryota"/>
</dbReference>
<dbReference type="KEGG" id="cvr:CHLNCDRAFT_138309"/>
<dbReference type="OrthoDB" id="443682at2759"/>
<organism evidence="4">
    <name type="scientific">Chlorella variabilis</name>
    <name type="common">Green alga</name>
    <dbReference type="NCBI Taxonomy" id="554065"/>
    <lineage>
        <taxon>Eukaryota</taxon>
        <taxon>Viridiplantae</taxon>
        <taxon>Chlorophyta</taxon>
        <taxon>core chlorophytes</taxon>
        <taxon>Trebouxiophyceae</taxon>
        <taxon>Chlorellales</taxon>
        <taxon>Chlorellaceae</taxon>
        <taxon>Chlorella clade</taxon>
        <taxon>Chlorella</taxon>
    </lineage>
</organism>
<dbReference type="FunCoup" id="E1ZMR8">
    <property type="interactions" value="1547"/>
</dbReference>
<feature type="region of interest" description="Disordered" evidence="1">
    <location>
        <begin position="118"/>
        <end position="146"/>
    </location>
</feature>
<gene>
    <name evidence="3" type="ORF">CHLNCDRAFT_138309</name>
</gene>
<proteinExistence type="predicted"/>
<dbReference type="PANTHER" id="PTHR12298:SF4">
    <property type="entry name" value="PROGRAMMED CELL DEATH PROTEIN 2"/>
    <property type="match status" value="1"/>
</dbReference>
<dbReference type="AlphaFoldDB" id="E1ZMR8"/>
<evidence type="ECO:0000313" key="3">
    <source>
        <dbReference type="EMBL" id="EFN52740.1"/>
    </source>
</evidence>
<keyword evidence="4" id="KW-1185">Reference proteome</keyword>
<dbReference type="InParanoid" id="E1ZMR8"/>
<feature type="domain" description="Programmed cell death protein 2 C-terminal" evidence="2">
    <location>
        <begin position="259"/>
        <end position="376"/>
    </location>
</feature>
<sequence length="379" mass="41482">MSAHDEHDPDSDAESEDACEWLLGFVEPPRRRTDLLRHRFPSKVGGRPAWLDPLHLPTEEQLTCRVTGKPLDYLLQVYAPVEGKASAFHRTLFLFISPEGDKLTQAGSVRALRCQLPRTNRFYPPDPPKKTDVRPPQLPEEDRRASLARDRWRVLEAEQQQQQQGGAQQAAAAPVLAAADADGGGGGSQAGLLRLYPEAELVVEPEEGSDDDGAGRDEHVRELVKQYKQAAEQGSGYSEEELPGSLVDELEVRVTPEQRHFAAFQARVGKEPSQCLRYCFDAAARPLWPSRNNTPGPADIPACERCGSPRLFEFQVMPQASLQMIVHLGAAADDPEAPDWGAISVYSCAASCSSGVTPGASSADESAYLEEFVWVQGSV</sequence>
<protein>
    <recommendedName>
        <fullName evidence="2">Programmed cell death protein 2 C-terminal domain-containing protein</fullName>
    </recommendedName>
</protein>
<reference evidence="3 4" key="1">
    <citation type="journal article" date="2010" name="Plant Cell">
        <title>The Chlorella variabilis NC64A genome reveals adaptation to photosymbiosis, coevolution with viruses, and cryptic sex.</title>
        <authorList>
            <person name="Blanc G."/>
            <person name="Duncan G."/>
            <person name="Agarkova I."/>
            <person name="Borodovsky M."/>
            <person name="Gurnon J."/>
            <person name="Kuo A."/>
            <person name="Lindquist E."/>
            <person name="Lucas S."/>
            <person name="Pangilinan J."/>
            <person name="Polle J."/>
            <person name="Salamov A."/>
            <person name="Terry A."/>
            <person name="Yamada T."/>
            <person name="Dunigan D.D."/>
            <person name="Grigoriev I.V."/>
            <person name="Claverie J.M."/>
            <person name="Van Etten J.L."/>
        </authorList>
    </citation>
    <scope>NUCLEOTIDE SEQUENCE [LARGE SCALE GENOMIC DNA]</scope>
    <source>
        <strain evidence="3 4">NC64A</strain>
    </source>
</reference>
<accession>E1ZMR8</accession>
<dbReference type="GO" id="GO:0005737">
    <property type="term" value="C:cytoplasm"/>
    <property type="evidence" value="ECO:0007669"/>
    <property type="project" value="InterPro"/>
</dbReference>
<dbReference type="RefSeq" id="XP_005844842.1">
    <property type="nucleotide sequence ID" value="XM_005844780.1"/>
</dbReference>
<dbReference type="Pfam" id="PF04194">
    <property type="entry name" value="PDCD2_C"/>
    <property type="match status" value="1"/>
</dbReference>
<dbReference type="PANTHER" id="PTHR12298">
    <property type="entry name" value="PCDC2 PROGRAMMED CELL DEATH PROTEIN 2 -RELATED"/>
    <property type="match status" value="1"/>
</dbReference>
<name>E1ZMR8_CHLVA</name>
<evidence type="ECO:0000313" key="4">
    <source>
        <dbReference type="Proteomes" id="UP000008141"/>
    </source>
</evidence>
<dbReference type="Proteomes" id="UP000008141">
    <property type="component" value="Unassembled WGS sequence"/>
</dbReference>